<dbReference type="HAMAP" id="MF_01867">
    <property type="entry name" value="BshC"/>
    <property type="match status" value="1"/>
</dbReference>
<dbReference type="PIRSF" id="PIRSF012535">
    <property type="entry name" value="UCP012535"/>
    <property type="match status" value="1"/>
</dbReference>
<sequence length="541" mass="63080">MRIDPIDIKTNNALVHDYRQSMERVQDKFHYHPFHSSVFTKRKEDLKEQSFQRDELVRVLHEINGEWDAPRSTVENIDRLTDPESTVIIGGQQAGLLTGPLYSVHKLISIIYLARKTEKECGTPVIPVFWIAGEDHDFDEINHLFLPEANRMKKYQVGQVPIQKASVSELQMEQETVEEWLADLFSELEETGFTKDLQQEIKQELKQSESYVDFFARLIYKLFRQEGVVLVDSHHPKFRKLESSHFKAMIHNQSQITQGVYAAWQQNMQQGYPVSLDCDLSDAHLFLHQDGERVLLVKGEDGRYFGKQEEVVLTEEELLEIADQEPEHLSNNVVTRPLMQEMMFPTLAFIGGPGEISYWSVLKPAFEALGLKMPPVIPRLSFTFIDRKAAKYMDNFHLKVKQVIEQGVAHEKTAWLTSQSYPPLEVITDQVKREIERIHHPLREKAADIRDDIGQLAEKNLAYLFKDIEFLEQRMSKAIEEKHAYELRKFDYLGLLLHPGGGLQERMWGILPWINQFGWDVFEEILGHEMRFEEPHYGIYM</sequence>
<dbReference type="NCBIfam" id="TIGR03998">
    <property type="entry name" value="thiol_BshC"/>
    <property type="match status" value="1"/>
</dbReference>
<dbReference type="InterPro" id="IPR055399">
    <property type="entry name" value="CC_BshC"/>
</dbReference>
<dbReference type="Pfam" id="PF10079">
    <property type="entry name" value="Rossmann-like_BshC"/>
    <property type="match status" value="1"/>
</dbReference>
<accession>A0A1H4H842</accession>
<evidence type="ECO:0000313" key="6">
    <source>
        <dbReference type="Proteomes" id="UP000198584"/>
    </source>
</evidence>
<keyword evidence="6" id="KW-1185">Reference proteome</keyword>
<feature type="domain" description="Bacillithiol biosynthesis BshC N-terminal Rossmann-like" evidence="3">
    <location>
        <begin position="1"/>
        <end position="380"/>
    </location>
</feature>
<reference evidence="5 6" key="1">
    <citation type="submission" date="2016-10" db="EMBL/GenBank/DDBJ databases">
        <authorList>
            <person name="de Groot N.N."/>
        </authorList>
    </citation>
    <scope>NUCLEOTIDE SEQUENCE [LARGE SCALE GENOMIC DNA]</scope>
    <source>
        <strain evidence="5 6">CCM7597</strain>
    </source>
</reference>
<dbReference type="STRING" id="571932.SAMN05421743_12327"/>
<dbReference type="InterPro" id="IPR055398">
    <property type="entry name" value="Rossmann-like_BshC"/>
</dbReference>
<dbReference type="RefSeq" id="WP_093046616.1">
    <property type="nucleotide sequence ID" value="NZ_FNQR01000023.1"/>
</dbReference>
<name>A0A1H4H842_9BACI</name>
<comment type="function">
    <text evidence="2">Involved in bacillithiol (BSH) biosynthesis. May catalyze the last step of the pathway, the addition of cysteine to glucosamine malate (GlcN-Mal) to generate BSH.</text>
</comment>
<comment type="similarity">
    <text evidence="2">Belongs to the BshC family.</text>
</comment>
<organism evidence="5 6">
    <name type="scientific">Thalassobacillus cyri</name>
    <dbReference type="NCBI Taxonomy" id="571932"/>
    <lineage>
        <taxon>Bacteria</taxon>
        <taxon>Bacillati</taxon>
        <taxon>Bacillota</taxon>
        <taxon>Bacilli</taxon>
        <taxon>Bacillales</taxon>
        <taxon>Bacillaceae</taxon>
        <taxon>Thalassobacillus</taxon>
    </lineage>
</organism>
<protein>
    <recommendedName>
        <fullName evidence="2">Putative cysteine ligase BshC</fullName>
        <ecNumber evidence="2">6.-.-.-</ecNumber>
    </recommendedName>
</protein>
<keyword evidence="1 2" id="KW-0436">Ligase</keyword>
<proteinExistence type="inferred from homology"/>
<gene>
    <name evidence="2" type="primary">bshC</name>
    <name evidence="5" type="ORF">SAMN05421743_12327</name>
</gene>
<dbReference type="OrthoDB" id="9765151at2"/>
<evidence type="ECO:0000313" key="5">
    <source>
        <dbReference type="EMBL" id="SEB17238.1"/>
    </source>
</evidence>
<feature type="domain" description="Bacillithiol biosynthesis BshC C-terminal coiled-coil" evidence="4">
    <location>
        <begin position="382"/>
        <end position="540"/>
    </location>
</feature>
<evidence type="ECO:0000256" key="2">
    <source>
        <dbReference type="HAMAP-Rule" id="MF_01867"/>
    </source>
</evidence>
<dbReference type="GO" id="GO:0016874">
    <property type="term" value="F:ligase activity"/>
    <property type="evidence" value="ECO:0007669"/>
    <property type="project" value="UniProtKB-UniRule"/>
</dbReference>
<dbReference type="InterPro" id="IPR011199">
    <property type="entry name" value="Bacillithiol_biosynth_BshC"/>
</dbReference>
<dbReference type="EC" id="6.-.-.-" evidence="2"/>
<evidence type="ECO:0000259" key="3">
    <source>
        <dbReference type="Pfam" id="PF10079"/>
    </source>
</evidence>
<dbReference type="Proteomes" id="UP000198584">
    <property type="component" value="Unassembled WGS sequence"/>
</dbReference>
<dbReference type="AlphaFoldDB" id="A0A1H4H842"/>
<dbReference type="EMBL" id="FNQR01000023">
    <property type="protein sequence ID" value="SEB17238.1"/>
    <property type="molecule type" value="Genomic_DNA"/>
</dbReference>
<evidence type="ECO:0000256" key="1">
    <source>
        <dbReference type="ARBA" id="ARBA00022598"/>
    </source>
</evidence>
<dbReference type="Pfam" id="PF24850">
    <property type="entry name" value="CC_BshC"/>
    <property type="match status" value="1"/>
</dbReference>
<evidence type="ECO:0000259" key="4">
    <source>
        <dbReference type="Pfam" id="PF24850"/>
    </source>
</evidence>